<dbReference type="Proteomes" id="UP000501802">
    <property type="component" value="Chromosome"/>
</dbReference>
<sequence length="52" mass="6310">MKIELLRGELWKLKYSSEFPAYFWLYDERPKYRSEPPKKTDELAALQALFRG</sequence>
<keyword evidence="2" id="KW-1185">Reference proteome</keyword>
<dbReference type="EMBL" id="CP050063">
    <property type="protein sequence ID" value="QIP11450.1"/>
    <property type="molecule type" value="Genomic_DNA"/>
</dbReference>
<name>A0A6G9AG71_9BACT</name>
<dbReference type="RefSeq" id="WP_167204649.1">
    <property type="nucleotide sequence ID" value="NZ_CP050063.1"/>
</dbReference>
<reference evidence="1 2" key="1">
    <citation type="submission" date="2020-03" db="EMBL/GenBank/DDBJ databases">
        <authorList>
            <person name="Kim M.K."/>
        </authorList>
    </citation>
    <scope>NUCLEOTIDE SEQUENCE [LARGE SCALE GENOMIC DNA]</scope>
    <source>
        <strain evidence="1 2">BT328</strain>
    </source>
</reference>
<organism evidence="1 2">
    <name type="scientific">Spirosoma aureum</name>
    <dbReference type="NCBI Taxonomy" id="2692134"/>
    <lineage>
        <taxon>Bacteria</taxon>
        <taxon>Pseudomonadati</taxon>
        <taxon>Bacteroidota</taxon>
        <taxon>Cytophagia</taxon>
        <taxon>Cytophagales</taxon>
        <taxon>Cytophagaceae</taxon>
        <taxon>Spirosoma</taxon>
    </lineage>
</organism>
<gene>
    <name evidence="1" type="ORF">G8759_01755</name>
</gene>
<accession>A0A6G9AG71</accession>
<proteinExistence type="predicted"/>
<evidence type="ECO:0000313" key="2">
    <source>
        <dbReference type="Proteomes" id="UP000501802"/>
    </source>
</evidence>
<protein>
    <submittedName>
        <fullName evidence="1">Uncharacterized protein</fullName>
    </submittedName>
</protein>
<dbReference type="KEGG" id="spib:G8759_01755"/>
<dbReference type="AlphaFoldDB" id="A0A6G9AG71"/>
<evidence type="ECO:0000313" key="1">
    <source>
        <dbReference type="EMBL" id="QIP11450.1"/>
    </source>
</evidence>